<evidence type="ECO:0000313" key="3">
    <source>
        <dbReference type="EMBL" id="GHO88854.1"/>
    </source>
</evidence>
<protein>
    <recommendedName>
        <fullName evidence="7">Transposase DDE domain-containing protein</fullName>
    </recommendedName>
</protein>
<accession>A0ABQ3VTA3</accession>
<sequence length="632" mass="70983">MTSIAYSSINIQSCAQSAPAQPCWFGELTVIVHHMQRHGVLAAIEEQVRFARRRFGHYDVIDFVAVLFGYAISGERTLEAFYEQMTPWASPFMALFGRDRLPARSTLSRFLASLDQAPVEALRTQFLADLLARPLTSEELPGGLWDRQGDHLLVFDVDGTREAARQRALPQTADRPAPVRRLQQLCAPGYTGRKRGEVVRSRTTILQAHTHHWLASFGNPGNGQYRLELRRALTAIETYAQAIHLPPSRLLVRLDGQYGTRAVLTDLGEMRYVTRGKDYHLLDQAEIQARLCLPPDQPFTLPESGMVRTLYDCPNLPLDGGGKRYRIIVATHPAGTTKSRIGITRDGVVYELFFTNLAPTAFTAADVMALYLHRGSFEPALWDEDLEQDPDRWCSHAPWGQEAWQIISQWIWNLRLELGQQLLAEPVRTTEFAPAHQEQAPGSASGYAPATAASSWKAGRFSGKDFARQPDGTLRCPAGASLVLQERRPEANGSLRLVYGASIRNCRPCPLREQCQWEGHATAKPRQVSLLLHPRAIGEEPLLWRDWSRRRSRRACIQLVRYQRLDVAVHPALVPPCDASSGVLSRAQRAHMRLTFHERRARNERTPTAALVRITLFGIPEAFAAFLGLESM</sequence>
<evidence type="ECO:0000313" key="2">
    <source>
        <dbReference type="EMBL" id="GHO84114.1"/>
    </source>
</evidence>
<evidence type="ECO:0008006" key="7">
    <source>
        <dbReference type="Google" id="ProtNLM"/>
    </source>
</evidence>
<gene>
    <name evidence="1" type="ORF">KSZ_05920</name>
    <name evidence="2" type="ORF">KSZ_21200</name>
    <name evidence="3" type="ORF">KSZ_68600</name>
    <name evidence="4" type="ORF">KSZ_74530</name>
    <name evidence="5" type="ORF">KSZ_74750</name>
</gene>
<dbReference type="EMBL" id="BNJJ01000028">
    <property type="protein sequence ID" value="GHO88854.1"/>
    <property type="molecule type" value="Genomic_DNA"/>
</dbReference>
<dbReference type="EMBL" id="BNJJ01000037">
    <property type="protein sequence ID" value="GHO89469.1"/>
    <property type="molecule type" value="Genomic_DNA"/>
</dbReference>
<evidence type="ECO:0000313" key="5">
    <source>
        <dbReference type="EMBL" id="GHO89469.1"/>
    </source>
</evidence>
<dbReference type="RefSeq" id="WP_201360255.1">
    <property type="nucleotide sequence ID" value="NZ_BNJJ01000002.1"/>
</dbReference>
<evidence type="ECO:0000313" key="6">
    <source>
        <dbReference type="Proteomes" id="UP000635565"/>
    </source>
</evidence>
<organism evidence="3 6">
    <name type="scientific">Dictyobacter formicarum</name>
    <dbReference type="NCBI Taxonomy" id="2778368"/>
    <lineage>
        <taxon>Bacteria</taxon>
        <taxon>Bacillati</taxon>
        <taxon>Chloroflexota</taxon>
        <taxon>Ktedonobacteria</taxon>
        <taxon>Ktedonobacterales</taxon>
        <taxon>Dictyobacteraceae</taxon>
        <taxon>Dictyobacter</taxon>
    </lineage>
</organism>
<dbReference type="EMBL" id="BNJJ01000005">
    <property type="protein sequence ID" value="GHO84114.1"/>
    <property type="molecule type" value="Genomic_DNA"/>
</dbReference>
<comment type="caution">
    <text evidence="3">The sequence shown here is derived from an EMBL/GenBank/DDBJ whole genome shotgun (WGS) entry which is preliminary data.</text>
</comment>
<dbReference type="Proteomes" id="UP000635565">
    <property type="component" value="Unassembled WGS sequence"/>
</dbReference>
<dbReference type="EMBL" id="BNJJ01000002">
    <property type="protein sequence ID" value="GHO82586.1"/>
    <property type="molecule type" value="Genomic_DNA"/>
</dbReference>
<proteinExistence type="predicted"/>
<evidence type="ECO:0000313" key="1">
    <source>
        <dbReference type="EMBL" id="GHO82586.1"/>
    </source>
</evidence>
<reference evidence="3 6" key="1">
    <citation type="journal article" date="2021" name="Int. J. Syst. Evol. Microbiol.">
        <title>Reticulibacter mediterranei gen. nov., sp. nov., within the new family Reticulibacteraceae fam. nov., and Ktedonospora formicarum gen. nov., sp. nov., Ktedonobacter robiniae sp. nov., Dictyobacter formicarum sp. nov. and Dictyobacter arantiisoli sp. nov., belonging to the class Ktedonobacteria.</title>
        <authorList>
            <person name="Yabe S."/>
            <person name="Zheng Y."/>
            <person name="Wang C.M."/>
            <person name="Sakai Y."/>
            <person name="Abe K."/>
            <person name="Yokota A."/>
            <person name="Donadio S."/>
            <person name="Cavaletti L."/>
            <person name="Monciardini P."/>
        </authorList>
    </citation>
    <scope>NUCLEOTIDE SEQUENCE [LARGE SCALE GENOMIC DNA]</scope>
    <source>
        <strain evidence="3 6">SOSP1-9</strain>
    </source>
</reference>
<dbReference type="EMBL" id="BNJJ01000037">
    <property type="protein sequence ID" value="GHO89447.1"/>
    <property type="molecule type" value="Genomic_DNA"/>
</dbReference>
<name>A0ABQ3VTA3_9CHLR</name>
<keyword evidence="6" id="KW-1185">Reference proteome</keyword>
<evidence type="ECO:0000313" key="4">
    <source>
        <dbReference type="EMBL" id="GHO89447.1"/>
    </source>
</evidence>